<accession>A0A1D8CY93</accession>
<protein>
    <recommendedName>
        <fullName evidence="2">UPF0033 domain-containing protein</fullName>
    </recommendedName>
</protein>
<evidence type="ECO:0000313" key="3">
    <source>
        <dbReference type="EMBL" id="AOS83896.1"/>
    </source>
</evidence>
<dbReference type="EMBL" id="CP017305">
    <property type="protein sequence ID" value="AOS83896.1"/>
    <property type="molecule type" value="Genomic_DNA"/>
</dbReference>
<dbReference type="Gene3D" id="3.30.110.40">
    <property type="entry name" value="TusA-like domain"/>
    <property type="match status" value="1"/>
</dbReference>
<dbReference type="KEGG" id="clz:BIU88_06850"/>
<evidence type="ECO:0000313" key="4">
    <source>
        <dbReference type="Proteomes" id="UP000095185"/>
    </source>
</evidence>
<feature type="domain" description="UPF0033" evidence="2">
    <location>
        <begin position="10"/>
        <end position="34"/>
    </location>
</feature>
<dbReference type="InterPro" id="IPR001455">
    <property type="entry name" value="TusA-like"/>
</dbReference>
<dbReference type="Pfam" id="PF01206">
    <property type="entry name" value="TusA"/>
    <property type="match status" value="1"/>
</dbReference>
<keyword evidence="4" id="KW-1185">Reference proteome</keyword>
<dbReference type="PANTHER" id="PTHR33279">
    <property type="entry name" value="SULFUR CARRIER PROTEIN YEDF-RELATED"/>
    <property type="match status" value="1"/>
</dbReference>
<gene>
    <name evidence="3" type="ORF">BIU88_06850</name>
</gene>
<dbReference type="RefSeq" id="WP_069809883.1">
    <property type="nucleotide sequence ID" value="NZ_CP017305.1"/>
</dbReference>
<dbReference type="PROSITE" id="PS01148">
    <property type="entry name" value="UPF0033"/>
    <property type="match status" value="1"/>
</dbReference>
<sequence>MSGIASDLELNCEGLNCPLPILKTKKAIDGLQSGQVLKMIATDPGSVNDMASWAKRTGNDLVGHTEEGGKHTFYIKKK</sequence>
<reference evidence="3" key="1">
    <citation type="submission" date="2016-09" db="EMBL/GenBank/DDBJ databases">
        <title>Genome sequence of Chlorobaculum limnaeum.</title>
        <authorList>
            <person name="Liu Z."/>
            <person name="Tank M."/>
            <person name="Bryant D.A."/>
        </authorList>
    </citation>
    <scope>NUCLEOTIDE SEQUENCE [LARGE SCALE GENOMIC DNA]</scope>
    <source>
        <strain evidence="3">DSM 1677</strain>
    </source>
</reference>
<proteinExistence type="inferred from homology"/>
<dbReference type="PANTHER" id="PTHR33279:SF6">
    <property type="entry name" value="SULFUR CARRIER PROTEIN YEDF-RELATED"/>
    <property type="match status" value="1"/>
</dbReference>
<name>A0A1D8CY93_CHLLM</name>
<dbReference type="OrthoDB" id="9796234at2"/>
<dbReference type="Proteomes" id="UP000095185">
    <property type="component" value="Chromosome"/>
</dbReference>
<dbReference type="STRING" id="274537.BIU88_06850"/>
<evidence type="ECO:0000259" key="2">
    <source>
        <dbReference type="PROSITE" id="PS01148"/>
    </source>
</evidence>
<comment type="similarity">
    <text evidence="1">Belongs to the sulfur carrier protein TusA family.</text>
</comment>
<evidence type="ECO:0000256" key="1">
    <source>
        <dbReference type="ARBA" id="ARBA00008984"/>
    </source>
</evidence>
<dbReference type="InterPro" id="IPR036868">
    <property type="entry name" value="TusA-like_sf"/>
</dbReference>
<dbReference type="SUPFAM" id="SSF64307">
    <property type="entry name" value="SirA-like"/>
    <property type="match status" value="1"/>
</dbReference>
<dbReference type="CDD" id="cd00291">
    <property type="entry name" value="SirA_YedF_YeeD"/>
    <property type="match status" value="1"/>
</dbReference>
<organism evidence="3 4">
    <name type="scientific">Chlorobaculum limnaeum</name>
    <dbReference type="NCBI Taxonomy" id="274537"/>
    <lineage>
        <taxon>Bacteria</taxon>
        <taxon>Pseudomonadati</taxon>
        <taxon>Chlorobiota</taxon>
        <taxon>Chlorobiia</taxon>
        <taxon>Chlorobiales</taxon>
        <taxon>Chlorobiaceae</taxon>
        <taxon>Chlorobaculum</taxon>
    </lineage>
</organism>
<dbReference type="AlphaFoldDB" id="A0A1D8CY93"/>